<evidence type="ECO:0000256" key="1">
    <source>
        <dbReference type="SAM" id="SignalP"/>
    </source>
</evidence>
<protein>
    <recommendedName>
        <fullName evidence="4">Secreted protein</fullName>
    </recommendedName>
</protein>
<feature type="chain" id="PRO_5026277369" description="Secreted protein" evidence="1">
    <location>
        <begin position="28"/>
        <end position="142"/>
    </location>
</feature>
<gene>
    <name evidence="2" type="ORF">HGD76_00595</name>
</gene>
<dbReference type="Proteomes" id="UP000502433">
    <property type="component" value="Chromosome"/>
</dbReference>
<reference evidence="2 3" key="2">
    <citation type="submission" date="2020-04" db="EMBL/GenBank/DDBJ databases">
        <authorList>
            <person name="Fomenkov A."/>
            <person name="Anton B.P."/>
            <person name="Roberts R.J."/>
        </authorList>
    </citation>
    <scope>NUCLEOTIDE SEQUENCE [LARGE SCALE GENOMIC DNA]</scope>
    <source>
        <strain evidence="2 3">CCAP 1403/13f</strain>
    </source>
</reference>
<evidence type="ECO:0008006" key="4">
    <source>
        <dbReference type="Google" id="ProtNLM"/>
    </source>
</evidence>
<dbReference type="RefSeq" id="WP_168694643.1">
    <property type="nucleotide sequence ID" value="NZ_CP051206.1"/>
</dbReference>
<evidence type="ECO:0000313" key="2">
    <source>
        <dbReference type="EMBL" id="QJB42961.1"/>
    </source>
</evidence>
<organism evidence="2 3">
    <name type="scientific">Dolichospermum flos-aquae CCAP 1403/13F</name>
    <dbReference type="NCBI Taxonomy" id="315271"/>
    <lineage>
        <taxon>Bacteria</taxon>
        <taxon>Bacillati</taxon>
        <taxon>Cyanobacteriota</taxon>
        <taxon>Cyanophyceae</taxon>
        <taxon>Nostocales</taxon>
        <taxon>Aphanizomenonaceae</taxon>
        <taxon>Dolichospermum</taxon>
    </lineage>
</organism>
<dbReference type="KEGG" id="dfs:HGD76_00595"/>
<reference evidence="2 3" key="1">
    <citation type="submission" date="2020-04" db="EMBL/GenBank/DDBJ databases">
        <title>Genome-Wide Identification of 5-Methylcytosine Sites in Bacterial Genomes By High-Throughput Sequencing of MspJI Restriction Fragments.</title>
        <authorList>
            <person name="Wu V."/>
        </authorList>
    </citation>
    <scope>NUCLEOTIDE SEQUENCE [LARGE SCALE GENOMIC DNA]</scope>
    <source>
        <strain evidence="2 3">CCAP 1403/13f</strain>
    </source>
</reference>
<accession>A0A6H2BV36</accession>
<sequence>MKLLQKCLLGLMLIPCGLLFNLGTTNASQVVTQWYFGSWDCNIDGRNAKMQWLVVDDPQTQCDGDVCRTTSGVKVVGQFSDNGSAWVSLAKHSANSTSLSIRYLGQEQDNWFLRYNVKSGRAIGWTTWRGKRYPLSCANRRR</sequence>
<dbReference type="EMBL" id="CP051206">
    <property type="protein sequence ID" value="QJB42961.1"/>
    <property type="molecule type" value="Genomic_DNA"/>
</dbReference>
<proteinExistence type="predicted"/>
<keyword evidence="1" id="KW-0732">Signal</keyword>
<evidence type="ECO:0000313" key="3">
    <source>
        <dbReference type="Proteomes" id="UP000502433"/>
    </source>
</evidence>
<feature type="signal peptide" evidence="1">
    <location>
        <begin position="1"/>
        <end position="27"/>
    </location>
</feature>
<dbReference type="Pfam" id="PF19469">
    <property type="entry name" value="DUF6006"/>
    <property type="match status" value="1"/>
</dbReference>
<dbReference type="InterPro" id="IPR046048">
    <property type="entry name" value="DUF6006"/>
</dbReference>
<name>A0A6H2BV36_DOLFA</name>
<dbReference type="AlphaFoldDB" id="A0A6H2BV36"/>